<evidence type="ECO:0000256" key="2">
    <source>
        <dbReference type="SAM" id="MobiDB-lite"/>
    </source>
</evidence>
<dbReference type="AlphaFoldDB" id="A0AAJ0BHF9"/>
<name>A0AAJ0BHF9_9PEZI</name>
<feature type="region of interest" description="Disordered" evidence="2">
    <location>
        <begin position="897"/>
        <end position="963"/>
    </location>
</feature>
<feature type="compositionally biased region" description="Basic and acidic residues" evidence="2">
    <location>
        <begin position="924"/>
        <end position="934"/>
    </location>
</feature>
<proteinExistence type="predicted"/>
<feature type="domain" description="Nephrocystin 3-like N-terminal" evidence="3">
    <location>
        <begin position="292"/>
        <end position="466"/>
    </location>
</feature>
<reference evidence="5" key="1">
    <citation type="submission" date="2023-06" db="EMBL/GenBank/DDBJ databases">
        <title>Genome-scale phylogeny and comparative genomics of the fungal order Sordariales.</title>
        <authorList>
            <consortium name="Lawrence Berkeley National Laboratory"/>
            <person name="Hensen N."/>
            <person name="Bonometti L."/>
            <person name="Westerberg I."/>
            <person name="Brannstrom I.O."/>
            <person name="Guillou S."/>
            <person name="Cros-Aarteil S."/>
            <person name="Calhoun S."/>
            <person name="Haridas S."/>
            <person name="Kuo A."/>
            <person name="Mondo S."/>
            <person name="Pangilinan J."/>
            <person name="Riley R."/>
            <person name="Labutti K."/>
            <person name="Andreopoulos B."/>
            <person name="Lipzen A."/>
            <person name="Chen C."/>
            <person name="Yanf M."/>
            <person name="Daum C."/>
            <person name="Ng V."/>
            <person name="Clum A."/>
            <person name="Steindorff A."/>
            <person name="Ohm R."/>
            <person name="Martin F."/>
            <person name="Silar P."/>
            <person name="Natvig D."/>
            <person name="Lalanne C."/>
            <person name="Gautier V."/>
            <person name="Ament-Velasquez S.L."/>
            <person name="Kruys A."/>
            <person name="Hutchinson M.I."/>
            <person name="Powell A.J."/>
            <person name="Barry K."/>
            <person name="Miller A.N."/>
            <person name="Grigoriev I.V."/>
            <person name="Debuchy R."/>
            <person name="Gladieux P."/>
            <person name="Thoren M.H."/>
            <person name="Johannesson H."/>
        </authorList>
    </citation>
    <scope>NUCLEOTIDE SEQUENCE</scope>
    <source>
        <strain evidence="5">PSN4</strain>
    </source>
</reference>
<organism evidence="5 6">
    <name type="scientific">Echria macrotheca</name>
    <dbReference type="NCBI Taxonomy" id="438768"/>
    <lineage>
        <taxon>Eukaryota</taxon>
        <taxon>Fungi</taxon>
        <taxon>Dikarya</taxon>
        <taxon>Ascomycota</taxon>
        <taxon>Pezizomycotina</taxon>
        <taxon>Sordariomycetes</taxon>
        <taxon>Sordariomycetidae</taxon>
        <taxon>Sordariales</taxon>
        <taxon>Schizotheciaceae</taxon>
        <taxon>Echria</taxon>
    </lineage>
</organism>
<accession>A0AAJ0BHF9</accession>
<evidence type="ECO:0000259" key="3">
    <source>
        <dbReference type="Pfam" id="PF24883"/>
    </source>
</evidence>
<dbReference type="InterPro" id="IPR056693">
    <property type="entry name" value="DUF7791"/>
</dbReference>
<dbReference type="InterPro" id="IPR056884">
    <property type="entry name" value="NPHP3-like_N"/>
</dbReference>
<feature type="domain" description="DUF7791" evidence="4">
    <location>
        <begin position="574"/>
        <end position="678"/>
    </location>
</feature>
<dbReference type="PANTHER" id="PTHR10039:SF5">
    <property type="entry name" value="NACHT DOMAIN-CONTAINING PROTEIN"/>
    <property type="match status" value="1"/>
</dbReference>
<dbReference type="Pfam" id="PF24883">
    <property type="entry name" value="NPHP3_N"/>
    <property type="match status" value="1"/>
</dbReference>
<evidence type="ECO:0000313" key="6">
    <source>
        <dbReference type="Proteomes" id="UP001239445"/>
    </source>
</evidence>
<keyword evidence="1" id="KW-0677">Repeat</keyword>
<evidence type="ECO:0000313" key="5">
    <source>
        <dbReference type="EMBL" id="KAK1758027.1"/>
    </source>
</evidence>
<dbReference type="Proteomes" id="UP001239445">
    <property type="component" value="Unassembled WGS sequence"/>
</dbReference>
<gene>
    <name evidence="5" type="ORF">QBC47DRAFT_132299</name>
</gene>
<feature type="region of interest" description="Disordered" evidence="2">
    <location>
        <begin position="246"/>
        <end position="266"/>
    </location>
</feature>
<protein>
    <recommendedName>
        <fullName evidence="7">NACHT domain-containing protein</fullName>
    </recommendedName>
</protein>
<evidence type="ECO:0000259" key="4">
    <source>
        <dbReference type="Pfam" id="PF25053"/>
    </source>
</evidence>
<evidence type="ECO:0008006" key="7">
    <source>
        <dbReference type="Google" id="ProtNLM"/>
    </source>
</evidence>
<feature type="compositionally biased region" description="Low complexity" evidence="2">
    <location>
        <begin position="936"/>
        <end position="961"/>
    </location>
</feature>
<evidence type="ECO:0000256" key="1">
    <source>
        <dbReference type="ARBA" id="ARBA00022737"/>
    </source>
</evidence>
<comment type="caution">
    <text evidence="5">The sequence shown here is derived from an EMBL/GenBank/DDBJ whole genome shotgun (WGS) entry which is preliminary data.</text>
</comment>
<dbReference type="SUPFAM" id="SSF52540">
    <property type="entry name" value="P-loop containing nucleoside triphosphate hydrolases"/>
    <property type="match status" value="1"/>
</dbReference>
<dbReference type="PANTHER" id="PTHR10039">
    <property type="entry name" value="AMELOGENIN"/>
    <property type="match status" value="1"/>
</dbReference>
<keyword evidence="6" id="KW-1185">Reference proteome</keyword>
<sequence>MDPLTAIGLASSILTFIDFSAKVITGAVDIYGSPSGLAVEGRSTETVVAEMRQFAAKLQPPDASSLSGDEKSLCRLALECDSICDGIIELLEKTKPKQPKSKTSALKAGLKTKWHEGDRRKLEERLAHCRAQLSLQLNYLTGVDIKEQLDALVTSAKDDGSKLEKLSHQISHLSRDVTVSSLSPTAQQQISALLGVSRHAADLIIQHRILTDLGFEGMYGRYDAVDDAHYKTFRWIYKGARPLRRSSNDAYQSDNSSSDGYDSDQHGSDDFGLDRGLLGQDSAKIDARDRLLGWLANGDGIFHISGKLGSGKSTLMKFLCEHDMTSSFLQVWAGDRTLVLVNFFFWKPGSFLQRSLIGLTRSLLHDVLQAAPHLIPRVFPTLWQRLKATPVEAMAKIQFTEREIRQAFARLISDPSLYHDTCYCFFIDGLDEFEGSLQDDPRVLVDQLNSWVAVAPGNVKLCVSSREYNVFMNAFSPSQRISLHHLTKSDMQRYASDKLGHMESGQAKERIIDTIVKNAHGIFLWVVLVTRNLREQIENGFSTDALLREIETLPQEIEELFAHILESLSKSNLRRAYQIFSMLEKFKDVFETRRTVLTVLLLSFMEDYDRDPLFALRDDFFRIEPSSEEIQERVTLTIKRIHGYCRGLVEIVGDGDKTSKVTFAHRSIPDFLSTGPQAGRMEMVLAGFSAVDAVSQLRLAELLADPESIHIHYYEGGDLNADHLYHILFLRQCERLDVAPYSYLEALSRAVLRSRSKATLLSKYRRKSSRRSPAPRFVGSIDVEICGVKIMGFPDTNQAQARVDRIAAGTIPHLIYEAAFWGSLAWVRWRLERFPDEHSDITSLRILLGCIIQGYRKSTTLEEAMATVEAIIKQGLAPQTVTDAVLLEVREFHYEDASHSPRDSLHSTVSSMSSLSDSAGKWRRGQDPERRELQAPRSRSPSLPGTSPSPGSPLSPGNPLSDEGLAHVVPTQIHLDSPGGKLPPIGFEYPSGNRPAYEGITMTVWQESLLNCYRFTIFNLSVLLPRLGYVLERFLEHGADPYFQFTASATEPAVAVVARQGGRIRGAFEEEGSTTDAESRHDSGWAGEPLVRSFVFLLVLGKERKELKLQFATSHIWRPYELEAKSLVEYLSTYREHFRNWDRIVELIERNRRMFDEASDARPGAVVGGLNELSEAAPKAPIVSGETAQSGNEAKPLVASATKSMHLLWIFVLGILLAAGTQLMRQGPGLQISGS</sequence>
<dbReference type="Pfam" id="PF25053">
    <property type="entry name" value="DUF7791"/>
    <property type="match status" value="1"/>
</dbReference>
<dbReference type="EMBL" id="MU839829">
    <property type="protein sequence ID" value="KAK1758027.1"/>
    <property type="molecule type" value="Genomic_DNA"/>
</dbReference>
<feature type="compositionally biased region" description="Low complexity" evidence="2">
    <location>
        <begin position="906"/>
        <end position="918"/>
    </location>
</feature>
<dbReference type="InterPro" id="IPR027417">
    <property type="entry name" value="P-loop_NTPase"/>
</dbReference>